<keyword evidence="2" id="KW-1185">Reference proteome</keyword>
<organism evidence="1 2">
    <name type="scientific">Flammeovirga pacifica</name>
    <dbReference type="NCBI Taxonomy" id="915059"/>
    <lineage>
        <taxon>Bacteria</taxon>
        <taxon>Pseudomonadati</taxon>
        <taxon>Bacteroidota</taxon>
        <taxon>Cytophagia</taxon>
        <taxon>Cytophagales</taxon>
        <taxon>Flammeovirgaceae</taxon>
        <taxon>Flammeovirga</taxon>
    </lineage>
</organism>
<dbReference type="SUPFAM" id="SSF52058">
    <property type="entry name" value="L domain-like"/>
    <property type="match status" value="1"/>
</dbReference>
<dbReference type="InterPro" id="IPR032675">
    <property type="entry name" value="LRR_dom_sf"/>
</dbReference>
<dbReference type="EMBL" id="JRYR02000001">
    <property type="protein sequence ID" value="OHX65975.1"/>
    <property type="molecule type" value="Genomic_DNA"/>
</dbReference>
<reference evidence="1 2" key="1">
    <citation type="journal article" date="2012" name="Int. J. Syst. Evol. Microbiol.">
        <title>Flammeovirga pacifica sp. nov., isolated from deep-sea sediment.</title>
        <authorList>
            <person name="Xu H."/>
            <person name="Fu Y."/>
            <person name="Yang N."/>
            <person name="Ding Z."/>
            <person name="Lai Q."/>
            <person name="Zeng R."/>
        </authorList>
    </citation>
    <scope>NUCLEOTIDE SEQUENCE [LARGE SCALE GENOMIC DNA]</scope>
    <source>
        <strain evidence="2">DSM 24597 / LMG 26175 / WPAGA1</strain>
    </source>
</reference>
<dbReference type="Gene3D" id="3.80.10.10">
    <property type="entry name" value="Ribonuclease Inhibitor"/>
    <property type="match status" value="1"/>
</dbReference>
<dbReference type="STRING" id="915059.NH26_06230"/>
<gene>
    <name evidence="1" type="ORF">NH26_06230</name>
</gene>
<evidence type="ECO:0008006" key="3">
    <source>
        <dbReference type="Google" id="ProtNLM"/>
    </source>
</evidence>
<protein>
    <recommendedName>
        <fullName evidence="3">Leucine-rich repeat domain-containing protein</fullName>
    </recommendedName>
</protein>
<dbReference type="AlphaFoldDB" id="A0A1S1YYM3"/>
<accession>A0A1S1YYM3</accession>
<evidence type="ECO:0000313" key="1">
    <source>
        <dbReference type="EMBL" id="OHX65975.1"/>
    </source>
</evidence>
<proteinExistence type="predicted"/>
<comment type="caution">
    <text evidence="1">The sequence shown here is derived from an EMBL/GenBank/DDBJ whole genome shotgun (WGS) entry which is preliminary data.</text>
</comment>
<name>A0A1S1YYM3_FLAPC</name>
<dbReference type="RefSeq" id="WP_044218916.1">
    <property type="nucleotide sequence ID" value="NZ_JRYR02000001.1"/>
</dbReference>
<dbReference type="OrthoDB" id="978899at2"/>
<dbReference type="Proteomes" id="UP000179797">
    <property type="component" value="Unassembled WGS sequence"/>
</dbReference>
<sequence>MQITTWNKLDDAWKKIILFSIKVQEHTIESDKVHQLIEKENDLSKVYQSLFDETLEVIKWPDFTFFNRLIPLDRIYASYQKIDTTDPLMFFPLIKVAYLNNTSIFELDALMLCSSLEELYINDTDVMDLQPIMNHSLKILNITGLDIEQSDLDTVILRQPNVEIIK</sequence>
<evidence type="ECO:0000313" key="2">
    <source>
        <dbReference type="Proteomes" id="UP000179797"/>
    </source>
</evidence>